<proteinExistence type="predicted"/>
<protein>
    <submittedName>
        <fullName evidence="2">Putative secreted protein</fullName>
    </submittedName>
</protein>
<evidence type="ECO:0000256" key="1">
    <source>
        <dbReference type="SAM" id="MobiDB-lite"/>
    </source>
</evidence>
<reference evidence="2" key="1">
    <citation type="submission" date="2018-01" db="EMBL/GenBank/DDBJ databases">
        <title>An insight into the sialome of Amazonian anophelines.</title>
        <authorList>
            <person name="Ribeiro J.M."/>
            <person name="Scarpassa V."/>
            <person name="Calvo E."/>
        </authorList>
    </citation>
    <scope>NUCLEOTIDE SEQUENCE</scope>
    <source>
        <tissue evidence="2">Salivary glands</tissue>
    </source>
</reference>
<feature type="region of interest" description="Disordered" evidence="1">
    <location>
        <begin position="47"/>
        <end position="68"/>
    </location>
</feature>
<organism evidence="2">
    <name type="scientific">Anopheles triannulatus</name>
    <dbReference type="NCBI Taxonomy" id="58253"/>
    <lineage>
        <taxon>Eukaryota</taxon>
        <taxon>Metazoa</taxon>
        <taxon>Ecdysozoa</taxon>
        <taxon>Arthropoda</taxon>
        <taxon>Hexapoda</taxon>
        <taxon>Insecta</taxon>
        <taxon>Pterygota</taxon>
        <taxon>Neoptera</taxon>
        <taxon>Endopterygota</taxon>
        <taxon>Diptera</taxon>
        <taxon>Nematocera</taxon>
        <taxon>Culicoidea</taxon>
        <taxon>Culicidae</taxon>
        <taxon>Anophelinae</taxon>
        <taxon>Anopheles</taxon>
    </lineage>
</organism>
<sequence>MSGSAWEAACATVLAEPFGFWPLAGAATAPPPPLLAAAAATLDTETATPGATDVGVNSPPTGFAMPGSMPSDMMLPLPSFGIGCFALQTTRSDPPGNQAF</sequence>
<evidence type="ECO:0000313" key="2">
    <source>
        <dbReference type="EMBL" id="MBW47326.1"/>
    </source>
</evidence>
<accession>A0A2M4B2Q9</accession>
<dbReference type="AlphaFoldDB" id="A0A2M4B2Q9"/>
<name>A0A2M4B2Q9_9DIPT</name>
<dbReference type="EMBL" id="GGFK01014005">
    <property type="protein sequence ID" value="MBW47326.1"/>
    <property type="molecule type" value="Transcribed_RNA"/>
</dbReference>